<dbReference type="PANTHER" id="PTHR30629:SF2">
    <property type="entry name" value="PROPHAGE INTEGRASE INTS-RELATED"/>
    <property type="match status" value="1"/>
</dbReference>
<organism evidence="6 7">
    <name type="scientific">Aquitalea aquatica</name>
    <dbReference type="NCBI Taxonomy" id="3044273"/>
    <lineage>
        <taxon>Bacteria</taxon>
        <taxon>Pseudomonadati</taxon>
        <taxon>Pseudomonadota</taxon>
        <taxon>Betaproteobacteria</taxon>
        <taxon>Neisseriales</taxon>
        <taxon>Chromobacteriaceae</taxon>
        <taxon>Aquitalea</taxon>
    </lineage>
</organism>
<reference evidence="6 7" key="1">
    <citation type="submission" date="2020-07" db="EMBL/GenBank/DDBJ databases">
        <title>Draft genome sequence of violacein-producing bacteria and related species.</title>
        <authorList>
            <person name="Wilson H.S."/>
            <person name="De Leon M.E."/>
        </authorList>
    </citation>
    <scope>NUCLEOTIDE SEQUENCE [LARGE SCALE GENOMIC DNA]</scope>
    <source>
        <strain evidence="6 7">HSC-21Su07</strain>
    </source>
</reference>
<sequence length="362" mass="41144">MGRPRTKNRDLPPRMYWKNGAYFYVTNQNKWIRLSADIDEAKRRWVELEAPCRLPSQGMSAVFNRYAVEVLPKKAKKTREEQTRQMKLLEAAFADFRPDEVKPVHVAQYLDARADQGAAVAGNREKSLLSHVFTMAMRWGIVEVNPCKGVSRNKEKPRDRYVSDDEFERFIAFCRGLKHGMLAVRKDGVPAPTKNKAYQEPLLSGQIVATAMEIAYLAAQRRQDILQLTMDNIHPEGLLVSQLKGKDRKPVKVMVSWAPRLAEAIGRAQSLWRPKNSRHLFVSGRTGKPYTDSGFNALVQKIQRAWEGAGNPRFHFHDLRAKGTTDLLDQGEDAKNTTGHANDAIVHAVYDRRAIRKGKAVK</sequence>
<evidence type="ECO:0000256" key="1">
    <source>
        <dbReference type="ARBA" id="ARBA00008857"/>
    </source>
</evidence>
<comment type="caution">
    <text evidence="6">The sequence shown here is derived from an EMBL/GenBank/DDBJ whole genome shotgun (WGS) entry which is preliminary data.</text>
</comment>
<dbReference type="InterPro" id="IPR013762">
    <property type="entry name" value="Integrase-like_cat_sf"/>
</dbReference>
<evidence type="ECO:0000256" key="4">
    <source>
        <dbReference type="ARBA" id="ARBA00023172"/>
    </source>
</evidence>
<accession>A0A838Y9I6</accession>
<dbReference type="SUPFAM" id="SSF56349">
    <property type="entry name" value="DNA breaking-rejoining enzymes"/>
    <property type="match status" value="1"/>
</dbReference>
<dbReference type="InterPro" id="IPR002104">
    <property type="entry name" value="Integrase_catalytic"/>
</dbReference>
<evidence type="ECO:0000313" key="6">
    <source>
        <dbReference type="EMBL" id="MBA4710508.1"/>
    </source>
</evidence>
<proteinExistence type="inferred from homology"/>
<evidence type="ECO:0000256" key="3">
    <source>
        <dbReference type="ARBA" id="ARBA00023125"/>
    </source>
</evidence>
<keyword evidence="7" id="KW-1185">Reference proteome</keyword>
<dbReference type="InterPro" id="IPR010998">
    <property type="entry name" value="Integrase_recombinase_N"/>
</dbReference>
<comment type="similarity">
    <text evidence="1">Belongs to the 'phage' integrase family.</text>
</comment>
<dbReference type="PANTHER" id="PTHR30629">
    <property type="entry name" value="PROPHAGE INTEGRASE"/>
    <property type="match status" value="1"/>
</dbReference>
<dbReference type="GO" id="GO:0006310">
    <property type="term" value="P:DNA recombination"/>
    <property type="evidence" value="ECO:0007669"/>
    <property type="project" value="UniProtKB-KW"/>
</dbReference>
<dbReference type="InterPro" id="IPR050808">
    <property type="entry name" value="Phage_Integrase"/>
</dbReference>
<protein>
    <submittedName>
        <fullName evidence="6">Tyrosine-type recombinase/integrase</fullName>
    </submittedName>
</protein>
<keyword evidence="2" id="KW-0229">DNA integration</keyword>
<evidence type="ECO:0000313" key="7">
    <source>
        <dbReference type="Proteomes" id="UP000545606"/>
    </source>
</evidence>
<keyword evidence="3" id="KW-0238">DNA-binding</keyword>
<evidence type="ECO:0000259" key="5">
    <source>
        <dbReference type="PROSITE" id="PS51898"/>
    </source>
</evidence>
<name>A0A838Y9I6_9NEIS</name>
<dbReference type="EMBL" id="JACERN010000042">
    <property type="protein sequence ID" value="MBA4710508.1"/>
    <property type="molecule type" value="Genomic_DNA"/>
</dbReference>
<dbReference type="PROSITE" id="PS51898">
    <property type="entry name" value="TYR_RECOMBINASE"/>
    <property type="match status" value="1"/>
</dbReference>
<dbReference type="InterPro" id="IPR011010">
    <property type="entry name" value="DNA_brk_join_enz"/>
</dbReference>
<dbReference type="GO" id="GO:0003677">
    <property type="term" value="F:DNA binding"/>
    <property type="evidence" value="ECO:0007669"/>
    <property type="project" value="UniProtKB-KW"/>
</dbReference>
<dbReference type="Gene3D" id="1.10.150.130">
    <property type="match status" value="1"/>
</dbReference>
<gene>
    <name evidence="6" type="ORF">H2Z84_19210</name>
</gene>
<evidence type="ECO:0000256" key="2">
    <source>
        <dbReference type="ARBA" id="ARBA00022908"/>
    </source>
</evidence>
<dbReference type="Gene3D" id="1.10.443.10">
    <property type="entry name" value="Intergrase catalytic core"/>
    <property type="match status" value="1"/>
</dbReference>
<dbReference type="Pfam" id="PF00589">
    <property type="entry name" value="Phage_integrase"/>
    <property type="match status" value="1"/>
</dbReference>
<dbReference type="GO" id="GO:0015074">
    <property type="term" value="P:DNA integration"/>
    <property type="evidence" value="ECO:0007669"/>
    <property type="project" value="UniProtKB-KW"/>
</dbReference>
<dbReference type="AlphaFoldDB" id="A0A838Y9I6"/>
<dbReference type="Proteomes" id="UP000545606">
    <property type="component" value="Unassembled WGS sequence"/>
</dbReference>
<keyword evidence="4" id="KW-0233">DNA recombination</keyword>
<dbReference type="RefSeq" id="WP_181837383.1">
    <property type="nucleotide sequence ID" value="NZ_JACERN010000042.1"/>
</dbReference>
<feature type="domain" description="Tyr recombinase" evidence="5">
    <location>
        <begin position="157"/>
        <end position="362"/>
    </location>
</feature>